<dbReference type="Proteomes" id="UP001201163">
    <property type="component" value="Unassembled WGS sequence"/>
</dbReference>
<name>A0AAD4LKN2_9AGAM</name>
<reference evidence="2" key="1">
    <citation type="submission" date="2022-01" db="EMBL/GenBank/DDBJ databases">
        <title>Comparative genomics reveals a dynamic genome evolution in the ectomycorrhizal milk-cap (Lactarius) mushrooms.</title>
        <authorList>
            <consortium name="DOE Joint Genome Institute"/>
            <person name="Lebreton A."/>
            <person name="Tang N."/>
            <person name="Kuo A."/>
            <person name="LaButti K."/>
            <person name="Drula E."/>
            <person name="Barry K."/>
            <person name="Clum A."/>
            <person name="Lipzen A."/>
            <person name="Mousain D."/>
            <person name="Ng V."/>
            <person name="Wang R."/>
            <person name="Wang X."/>
            <person name="Dai Y."/>
            <person name="Henrissat B."/>
            <person name="Grigoriev I.V."/>
            <person name="Guerin-Laguette A."/>
            <person name="Yu F."/>
            <person name="Martin F.M."/>
        </authorList>
    </citation>
    <scope>NUCLEOTIDE SEQUENCE</scope>
    <source>
        <strain evidence="2">QP</strain>
    </source>
</reference>
<accession>A0AAD4LKN2</accession>
<protein>
    <submittedName>
        <fullName evidence="2">Uncharacterized protein</fullName>
    </submittedName>
</protein>
<evidence type="ECO:0000256" key="1">
    <source>
        <dbReference type="SAM" id="MobiDB-lite"/>
    </source>
</evidence>
<proteinExistence type="predicted"/>
<keyword evidence="3" id="KW-1185">Reference proteome</keyword>
<organism evidence="2 3">
    <name type="scientific">Lactarius akahatsu</name>
    <dbReference type="NCBI Taxonomy" id="416441"/>
    <lineage>
        <taxon>Eukaryota</taxon>
        <taxon>Fungi</taxon>
        <taxon>Dikarya</taxon>
        <taxon>Basidiomycota</taxon>
        <taxon>Agaricomycotina</taxon>
        <taxon>Agaricomycetes</taxon>
        <taxon>Russulales</taxon>
        <taxon>Russulaceae</taxon>
        <taxon>Lactarius</taxon>
    </lineage>
</organism>
<gene>
    <name evidence="2" type="ORF">EDB92DRAFT_1945593</name>
</gene>
<dbReference type="EMBL" id="JAKELL010000024">
    <property type="protein sequence ID" value="KAH8992053.1"/>
    <property type="molecule type" value="Genomic_DNA"/>
</dbReference>
<comment type="caution">
    <text evidence="2">The sequence shown here is derived from an EMBL/GenBank/DDBJ whole genome shotgun (WGS) entry which is preliminary data.</text>
</comment>
<sequence length="75" mass="8515">MTVDSVEIRKIQYARELAAYTMRQWNIMREALERERSLAASTVSQTQSLRPRSRSQPQDGTSTLAQQCASAHTES</sequence>
<feature type="region of interest" description="Disordered" evidence="1">
    <location>
        <begin position="37"/>
        <end position="75"/>
    </location>
</feature>
<evidence type="ECO:0000313" key="3">
    <source>
        <dbReference type="Proteomes" id="UP001201163"/>
    </source>
</evidence>
<evidence type="ECO:0000313" key="2">
    <source>
        <dbReference type="EMBL" id="KAH8992053.1"/>
    </source>
</evidence>
<dbReference type="AlphaFoldDB" id="A0AAD4LKN2"/>
<feature type="compositionally biased region" description="Polar residues" evidence="1">
    <location>
        <begin position="39"/>
        <end position="75"/>
    </location>
</feature>